<evidence type="ECO:0000313" key="2">
    <source>
        <dbReference type="Proteomes" id="UP000631114"/>
    </source>
</evidence>
<sequence>MAVAFTRLSWWLWGGKDHESSVSNGSSLNNSTSDFGLGLREPETVKFASVKRGKVHSTSKRTKRKWNSREERRVDREYDLVLVPSDGGCMSGSESDDSDWSIGWMEPHAPDFQSDDETESSFAVLVPCYGRGRKEIVENSNDHILGVIGDITNGYSAGFLGSSFYHRKVQRARSIWNSGFLLSRTTDGLDDLIVSEIEFRSQEIERCCIELQAMLIHGGGQVTLGQNNLNGSIIIFKFL</sequence>
<organism evidence="1 2">
    <name type="scientific">Coptis chinensis</name>
    <dbReference type="NCBI Taxonomy" id="261450"/>
    <lineage>
        <taxon>Eukaryota</taxon>
        <taxon>Viridiplantae</taxon>
        <taxon>Streptophyta</taxon>
        <taxon>Embryophyta</taxon>
        <taxon>Tracheophyta</taxon>
        <taxon>Spermatophyta</taxon>
        <taxon>Magnoliopsida</taxon>
        <taxon>Ranunculales</taxon>
        <taxon>Ranunculaceae</taxon>
        <taxon>Coptidoideae</taxon>
        <taxon>Coptis</taxon>
    </lineage>
</organism>
<accession>A0A835I3V9</accession>
<proteinExistence type="predicted"/>
<evidence type="ECO:0000313" key="1">
    <source>
        <dbReference type="EMBL" id="KAF9608653.1"/>
    </source>
</evidence>
<dbReference type="EMBL" id="JADFTS010000004">
    <property type="protein sequence ID" value="KAF9608653.1"/>
    <property type="molecule type" value="Genomic_DNA"/>
</dbReference>
<gene>
    <name evidence="1" type="ORF">IFM89_010437</name>
</gene>
<name>A0A835I3V9_9MAGN</name>
<dbReference type="OrthoDB" id="686813at2759"/>
<comment type="caution">
    <text evidence="1">The sequence shown here is derived from an EMBL/GenBank/DDBJ whole genome shotgun (WGS) entry which is preliminary data.</text>
</comment>
<dbReference type="AlphaFoldDB" id="A0A835I3V9"/>
<protein>
    <submittedName>
        <fullName evidence="1">Uncharacterized protein</fullName>
    </submittedName>
</protein>
<reference evidence="1 2" key="1">
    <citation type="submission" date="2020-10" db="EMBL/GenBank/DDBJ databases">
        <title>The Coptis chinensis genome and diversification of protoberbering-type alkaloids.</title>
        <authorList>
            <person name="Wang B."/>
            <person name="Shu S."/>
            <person name="Song C."/>
            <person name="Liu Y."/>
        </authorList>
    </citation>
    <scope>NUCLEOTIDE SEQUENCE [LARGE SCALE GENOMIC DNA]</scope>
    <source>
        <strain evidence="1">HL-2020</strain>
        <tissue evidence="1">Leaf</tissue>
    </source>
</reference>
<dbReference type="PANTHER" id="PTHR34464:SF3">
    <property type="entry name" value="OS09G0376300 PROTEIN"/>
    <property type="match status" value="1"/>
</dbReference>
<dbReference type="Proteomes" id="UP000631114">
    <property type="component" value="Unassembled WGS sequence"/>
</dbReference>
<dbReference type="PANTHER" id="PTHR34464">
    <property type="entry name" value="OS09G0376300 PROTEIN"/>
    <property type="match status" value="1"/>
</dbReference>
<keyword evidence="2" id="KW-1185">Reference proteome</keyword>